<dbReference type="Proteomes" id="UP000321947">
    <property type="component" value="Unassembled WGS sequence"/>
</dbReference>
<reference evidence="2 3" key="1">
    <citation type="submission" date="2019-08" db="EMBL/GenBank/DDBJ databases">
        <title>Draft genome sequences of two oriental melons (Cucumis melo L. var makuwa).</title>
        <authorList>
            <person name="Kwon S.-Y."/>
        </authorList>
    </citation>
    <scope>NUCLEOTIDE SEQUENCE [LARGE SCALE GENOMIC DNA]</scope>
    <source>
        <strain evidence="3">cv. Chang Bougi</strain>
        <tissue evidence="2">Leaf</tissue>
    </source>
</reference>
<organism evidence="2 3">
    <name type="scientific">Cucumis melo var. makuwa</name>
    <name type="common">Oriental melon</name>
    <dbReference type="NCBI Taxonomy" id="1194695"/>
    <lineage>
        <taxon>Eukaryota</taxon>
        <taxon>Viridiplantae</taxon>
        <taxon>Streptophyta</taxon>
        <taxon>Embryophyta</taxon>
        <taxon>Tracheophyta</taxon>
        <taxon>Spermatophyta</taxon>
        <taxon>Magnoliopsida</taxon>
        <taxon>eudicotyledons</taxon>
        <taxon>Gunneridae</taxon>
        <taxon>Pentapetalae</taxon>
        <taxon>rosids</taxon>
        <taxon>fabids</taxon>
        <taxon>Cucurbitales</taxon>
        <taxon>Cucurbitaceae</taxon>
        <taxon>Benincaseae</taxon>
        <taxon>Cucumis</taxon>
    </lineage>
</organism>
<dbReference type="Pfam" id="PF02992">
    <property type="entry name" value="Transposase_21"/>
    <property type="match status" value="1"/>
</dbReference>
<keyword evidence="1" id="KW-0732">Signal</keyword>
<feature type="signal peptide" evidence="1">
    <location>
        <begin position="1"/>
        <end position="19"/>
    </location>
</feature>
<dbReference type="AlphaFoldDB" id="A0A5D3CKP3"/>
<protein>
    <submittedName>
        <fullName evidence="2">Uncharacterized protein</fullName>
    </submittedName>
</protein>
<comment type="caution">
    <text evidence="2">The sequence shown here is derived from an EMBL/GenBank/DDBJ whole genome shotgun (WGS) entry which is preliminary data.</text>
</comment>
<dbReference type="EMBL" id="SSTD01010378">
    <property type="protein sequence ID" value="TYK11872.1"/>
    <property type="molecule type" value="Genomic_DNA"/>
</dbReference>
<evidence type="ECO:0000256" key="1">
    <source>
        <dbReference type="SAM" id="SignalP"/>
    </source>
</evidence>
<gene>
    <name evidence="2" type="ORF">E5676_scaffold177G00220</name>
</gene>
<evidence type="ECO:0000313" key="3">
    <source>
        <dbReference type="Proteomes" id="UP000321947"/>
    </source>
</evidence>
<feature type="chain" id="PRO_5022875658" evidence="1">
    <location>
        <begin position="20"/>
        <end position="158"/>
    </location>
</feature>
<dbReference type="InterPro" id="IPR004242">
    <property type="entry name" value="Transposase_21"/>
</dbReference>
<evidence type="ECO:0000313" key="2">
    <source>
        <dbReference type="EMBL" id="TYK11872.1"/>
    </source>
</evidence>
<accession>A0A5D3CKP3</accession>
<sequence>MIVTLAAVCLVTVAPLHNAVILPFLEEETEEYRLEDEMSRNVRILNGWSNKSFVMLLEFLRAVFPMCSSFMGHRSYLPKNHMWRRSRLHDGKVERRAPPIVTNGYEILKHLDQLEFPVMGKTKDTMNARLDLQDLKIRKDLHLIEVGNQLFKPHMATC</sequence>
<name>A0A5D3CKP3_CUCMM</name>
<proteinExistence type="predicted"/>